<dbReference type="GO" id="GO:0003676">
    <property type="term" value="F:nucleic acid binding"/>
    <property type="evidence" value="ECO:0007669"/>
    <property type="project" value="InterPro"/>
</dbReference>
<dbReference type="Gene3D" id="3.40.1350.10">
    <property type="match status" value="1"/>
</dbReference>
<comment type="similarity">
    <text evidence="1 2">Belongs to the UPF0102 family.</text>
</comment>
<proteinExistence type="inferred from homology"/>
<dbReference type="InterPro" id="IPR011856">
    <property type="entry name" value="tRNA_endonuc-like_dom_sf"/>
</dbReference>
<dbReference type="AlphaFoldDB" id="A0A8I1W516"/>
<name>A0A8I1W516_PLESH</name>
<reference evidence="3" key="1">
    <citation type="submission" date="2021-03" db="EMBL/GenBank/DDBJ databases">
        <title>Plesiomonas shigelloides zfcc0051, isolated from zebrafish feces.</title>
        <authorList>
            <person name="Vanderhoek Z."/>
            <person name="Gaulke C."/>
        </authorList>
    </citation>
    <scope>NUCLEOTIDE SEQUENCE</scope>
    <source>
        <strain evidence="3">Zfcc0051</strain>
    </source>
</reference>
<evidence type="ECO:0000313" key="4">
    <source>
        <dbReference type="Proteomes" id="UP000664658"/>
    </source>
</evidence>
<dbReference type="HAMAP" id="MF_00048">
    <property type="entry name" value="UPF0102"/>
    <property type="match status" value="1"/>
</dbReference>
<dbReference type="InterPro" id="IPR003509">
    <property type="entry name" value="UPF0102_YraN-like"/>
</dbReference>
<accession>A0A8I1W516</accession>
<dbReference type="PANTHER" id="PTHR34039">
    <property type="entry name" value="UPF0102 PROTEIN YRAN"/>
    <property type="match status" value="1"/>
</dbReference>
<evidence type="ECO:0000313" key="3">
    <source>
        <dbReference type="EMBL" id="MBO1108014.1"/>
    </source>
</evidence>
<dbReference type="NCBIfam" id="TIGR00252">
    <property type="entry name" value="YraN family protein"/>
    <property type="match status" value="1"/>
</dbReference>
<evidence type="ECO:0000256" key="1">
    <source>
        <dbReference type="ARBA" id="ARBA00006738"/>
    </source>
</evidence>
<dbReference type="PANTHER" id="PTHR34039:SF1">
    <property type="entry name" value="UPF0102 PROTEIN YRAN"/>
    <property type="match status" value="1"/>
</dbReference>
<dbReference type="Pfam" id="PF02021">
    <property type="entry name" value="UPF0102"/>
    <property type="match status" value="1"/>
</dbReference>
<organism evidence="3 4">
    <name type="scientific">Plesiomonas shigelloides</name>
    <name type="common">Aeromonas shigelloides</name>
    <dbReference type="NCBI Taxonomy" id="703"/>
    <lineage>
        <taxon>Bacteria</taxon>
        <taxon>Pseudomonadati</taxon>
        <taxon>Pseudomonadota</taxon>
        <taxon>Gammaproteobacteria</taxon>
        <taxon>Enterobacterales</taxon>
        <taxon>Enterobacteriaceae</taxon>
        <taxon>Plesiomonas</taxon>
    </lineage>
</organism>
<dbReference type="EMBL" id="JAFNAA010000006">
    <property type="protein sequence ID" value="MBO1108014.1"/>
    <property type="molecule type" value="Genomic_DNA"/>
</dbReference>
<protein>
    <recommendedName>
        <fullName evidence="2">UPF0102 protein J2R62_07230</fullName>
    </recommendedName>
</protein>
<dbReference type="InterPro" id="IPR011335">
    <property type="entry name" value="Restrct_endonuc-II-like"/>
</dbReference>
<dbReference type="SUPFAM" id="SSF52980">
    <property type="entry name" value="Restriction endonuclease-like"/>
    <property type="match status" value="1"/>
</dbReference>
<gene>
    <name evidence="3" type="ORF">J2R62_07230</name>
</gene>
<dbReference type="Proteomes" id="UP000664658">
    <property type="component" value="Unassembled WGS sequence"/>
</dbReference>
<evidence type="ECO:0000256" key="2">
    <source>
        <dbReference type="HAMAP-Rule" id="MF_00048"/>
    </source>
</evidence>
<sequence>MSLSRRALGEQFEQRARLYLEQQGLQFIAANVTLRGGELDLIMLDGYDWVFVEVRYRRHAHLGSAVDSVTPTKQRRLYHSASVWLHQRGQSIDTANCRFDIVAFDGPDARISWYQNILHYH</sequence>
<comment type="caution">
    <text evidence="3">The sequence shown here is derived from an EMBL/GenBank/DDBJ whole genome shotgun (WGS) entry which is preliminary data.</text>
</comment>
<dbReference type="RefSeq" id="WP_207541920.1">
    <property type="nucleotide sequence ID" value="NZ_JAFNAA010000006.1"/>
</dbReference>
<dbReference type="NCBIfam" id="NF009150">
    <property type="entry name" value="PRK12497.1-3"/>
    <property type="match status" value="1"/>
</dbReference>